<evidence type="ECO:0000256" key="6">
    <source>
        <dbReference type="RuleBase" id="RU368020"/>
    </source>
</evidence>
<protein>
    <recommendedName>
        <fullName evidence="6">Ferredoxin</fullName>
    </recommendedName>
</protein>
<comment type="function">
    <text evidence="6">Ferredoxins are iron-sulfur proteins that transfer electrons in a wide variety of metabolic reactions.</text>
</comment>
<dbReference type="EMBL" id="FWDM01000032">
    <property type="protein sequence ID" value="SLM14939.1"/>
    <property type="molecule type" value="Genomic_DNA"/>
</dbReference>
<evidence type="ECO:0000256" key="3">
    <source>
        <dbReference type="ARBA" id="ARBA00022982"/>
    </source>
</evidence>
<dbReference type="InterPro" id="IPR017896">
    <property type="entry name" value="4Fe4S_Fe-S-bd"/>
</dbReference>
<evidence type="ECO:0000313" key="8">
    <source>
        <dbReference type="EMBL" id="SLM14939.1"/>
    </source>
</evidence>
<sequence>MADKTSRLAGNAAGKWYVDSSCIGCGLCSSTAPDIFTLGDEGQALVIRQPQTASEIELATQALNDCPVQSIGNDGE</sequence>
<accession>A0A3P3XLV4</accession>
<organism evidence="8">
    <name type="scientific">uncultured spirochete</name>
    <dbReference type="NCBI Taxonomy" id="156406"/>
    <lineage>
        <taxon>Bacteria</taxon>
        <taxon>Pseudomonadati</taxon>
        <taxon>Spirochaetota</taxon>
        <taxon>Spirochaetia</taxon>
        <taxon>Spirochaetales</taxon>
        <taxon>environmental samples</taxon>
    </lineage>
</organism>
<dbReference type="Gene3D" id="3.30.70.20">
    <property type="match status" value="1"/>
</dbReference>
<keyword evidence="4 6" id="KW-0408">Iron</keyword>
<keyword evidence="1 6" id="KW-0813">Transport</keyword>
<keyword evidence="5 6" id="KW-0411">Iron-sulfur</keyword>
<dbReference type="PROSITE" id="PS51379">
    <property type="entry name" value="4FE4S_FER_2"/>
    <property type="match status" value="1"/>
</dbReference>
<dbReference type="GO" id="GO:0005506">
    <property type="term" value="F:iron ion binding"/>
    <property type="evidence" value="ECO:0007669"/>
    <property type="project" value="UniProtKB-UniRule"/>
</dbReference>
<feature type="domain" description="4Fe-4S ferredoxin-type" evidence="7">
    <location>
        <begin position="14"/>
        <end position="41"/>
    </location>
</feature>
<evidence type="ECO:0000256" key="2">
    <source>
        <dbReference type="ARBA" id="ARBA00022723"/>
    </source>
</evidence>
<evidence type="ECO:0000259" key="7">
    <source>
        <dbReference type="PROSITE" id="PS51379"/>
    </source>
</evidence>
<keyword evidence="2 6" id="KW-0479">Metal-binding</keyword>
<keyword evidence="3 6" id="KW-0249">Electron transport</keyword>
<dbReference type="Pfam" id="PF13370">
    <property type="entry name" value="Fer4_13"/>
    <property type="match status" value="1"/>
</dbReference>
<proteinExistence type="predicted"/>
<dbReference type="AlphaFoldDB" id="A0A3P3XLV4"/>
<dbReference type="InterPro" id="IPR051269">
    <property type="entry name" value="Fe-S_cluster_ET"/>
</dbReference>
<dbReference type="SUPFAM" id="SSF54862">
    <property type="entry name" value="4Fe-4S ferredoxins"/>
    <property type="match status" value="1"/>
</dbReference>
<dbReference type="GO" id="GO:0009055">
    <property type="term" value="F:electron transfer activity"/>
    <property type="evidence" value="ECO:0007669"/>
    <property type="project" value="UniProtKB-UniRule"/>
</dbReference>
<reference evidence="8" key="1">
    <citation type="submission" date="2017-02" db="EMBL/GenBank/DDBJ databases">
        <authorList>
            <person name="Regsiter A."/>
            <person name="William W."/>
        </authorList>
    </citation>
    <scope>NUCLEOTIDE SEQUENCE</scope>
    <source>
        <strain evidence="8">Bib</strain>
    </source>
</reference>
<gene>
    <name evidence="8" type="ORF">SPIROBIBN47_380001</name>
</gene>
<dbReference type="InterPro" id="IPR001080">
    <property type="entry name" value="3Fe4S_ferredoxin"/>
</dbReference>
<evidence type="ECO:0000256" key="4">
    <source>
        <dbReference type="ARBA" id="ARBA00023004"/>
    </source>
</evidence>
<evidence type="ECO:0000256" key="1">
    <source>
        <dbReference type="ARBA" id="ARBA00022448"/>
    </source>
</evidence>
<dbReference type="PANTHER" id="PTHR36923">
    <property type="entry name" value="FERREDOXIN"/>
    <property type="match status" value="1"/>
</dbReference>
<dbReference type="PANTHER" id="PTHR36923:SF3">
    <property type="entry name" value="FERREDOXIN"/>
    <property type="match status" value="1"/>
</dbReference>
<dbReference type="GO" id="GO:0051536">
    <property type="term" value="F:iron-sulfur cluster binding"/>
    <property type="evidence" value="ECO:0007669"/>
    <property type="project" value="UniProtKB-KW"/>
</dbReference>
<evidence type="ECO:0000256" key="5">
    <source>
        <dbReference type="ARBA" id="ARBA00023014"/>
    </source>
</evidence>
<name>A0A3P3XLV4_9SPIR</name>
<dbReference type="PRINTS" id="PR00352">
    <property type="entry name" value="3FE4SFRDOXIN"/>
</dbReference>